<accession>A0ABU3K3Y2</accession>
<dbReference type="InterPro" id="IPR012340">
    <property type="entry name" value="NA-bd_OB-fold"/>
</dbReference>
<evidence type="ECO:0000313" key="7">
    <source>
        <dbReference type="Proteomes" id="UP001250932"/>
    </source>
</evidence>
<dbReference type="PROSITE" id="PS00674">
    <property type="entry name" value="AAA"/>
    <property type="match status" value="1"/>
</dbReference>
<keyword evidence="1 3" id="KW-0547">Nucleotide-binding</keyword>
<dbReference type="Gene3D" id="3.40.50.300">
    <property type="entry name" value="P-loop containing nucleotide triphosphate hydrolases"/>
    <property type="match status" value="1"/>
</dbReference>
<comment type="similarity">
    <text evidence="3">Belongs to the AAA ATPase family.</text>
</comment>
<evidence type="ECO:0000256" key="1">
    <source>
        <dbReference type="ARBA" id="ARBA00022741"/>
    </source>
</evidence>
<dbReference type="InterPro" id="IPR032501">
    <property type="entry name" value="Prot_ATP_ID_OB_2nd"/>
</dbReference>
<dbReference type="Gene3D" id="2.40.50.140">
    <property type="entry name" value="Nucleic acid-binding proteins"/>
    <property type="match status" value="1"/>
</dbReference>
<dbReference type="SUPFAM" id="SSF52540">
    <property type="entry name" value="P-loop containing nucleoside triphosphate hydrolases"/>
    <property type="match status" value="1"/>
</dbReference>
<evidence type="ECO:0000256" key="2">
    <source>
        <dbReference type="ARBA" id="ARBA00022840"/>
    </source>
</evidence>
<evidence type="ECO:0000256" key="3">
    <source>
        <dbReference type="RuleBase" id="RU003651"/>
    </source>
</evidence>
<evidence type="ECO:0000313" key="6">
    <source>
        <dbReference type="EMBL" id="MDT7041112.1"/>
    </source>
</evidence>
<feature type="region of interest" description="Disordered" evidence="4">
    <location>
        <begin position="1"/>
        <end position="23"/>
    </location>
</feature>
<dbReference type="RefSeq" id="WP_313831470.1">
    <property type="nucleotide sequence ID" value="NZ_JAQOUE010000001.1"/>
</dbReference>
<comment type="caution">
    <text evidence="6">The sequence shown here is derived from an EMBL/GenBank/DDBJ whole genome shotgun (WGS) entry which is preliminary data.</text>
</comment>
<reference evidence="6 7" key="1">
    <citation type="journal article" date="2023" name="ISME J.">
        <title>Cultivation and genomic characterization of novel and ubiquitous marine nitrite-oxidizing bacteria from the Nitrospirales.</title>
        <authorList>
            <person name="Mueller A.J."/>
            <person name="Daebeler A."/>
            <person name="Herbold C.W."/>
            <person name="Kirkegaard R.H."/>
            <person name="Daims H."/>
        </authorList>
    </citation>
    <scope>NUCLEOTIDE SEQUENCE [LARGE SCALE GENOMIC DNA]</scope>
    <source>
        <strain evidence="6 7">EB</strain>
    </source>
</reference>
<dbReference type="Proteomes" id="UP001250932">
    <property type="component" value="Unassembled WGS sequence"/>
</dbReference>
<keyword evidence="2 3" id="KW-0067">ATP-binding</keyword>
<gene>
    <name evidence="6" type="ORF">PPG34_02040</name>
</gene>
<dbReference type="InterPro" id="IPR003959">
    <property type="entry name" value="ATPase_AAA_core"/>
</dbReference>
<dbReference type="InterPro" id="IPR041626">
    <property type="entry name" value="Prot_ATP_ID_OB_N"/>
</dbReference>
<feature type="domain" description="AAA+ ATPase" evidence="5">
    <location>
        <begin position="251"/>
        <end position="416"/>
    </location>
</feature>
<dbReference type="Pfam" id="PF16450">
    <property type="entry name" value="Prot_ATP_ID_OB_C"/>
    <property type="match status" value="1"/>
</dbReference>
<proteinExistence type="inferred from homology"/>
<dbReference type="InterPro" id="IPR050168">
    <property type="entry name" value="AAA_ATPase_domain"/>
</dbReference>
<dbReference type="PANTHER" id="PTHR23077:SF144">
    <property type="entry name" value="PROTEASOME-ASSOCIATED ATPASE"/>
    <property type="match status" value="1"/>
</dbReference>
<evidence type="ECO:0000259" key="5">
    <source>
        <dbReference type="SMART" id="SM00382"/>
    </source>
</evidence>
<dbReference type="InterPro" id="IPR003593">
    <property type="entry name" value="AAA+_ATPase"/>
</dbReference>
<keyword evidence="7" id="KW-1185">Reference proteome</keyword>
<dbReference type="Pfam" id="PF00004">
    <property type="entry name" value="AAA"/>
    <property type="match status" value="1"/>
</dbReference>
<dbReference type="Pfam" id="PF17758">
    <property type="entry name" value="Prot_ATP_ID_OB_N"/>
    <property type="match status" value="1"/>
</dbReference>
<dbReference type="EMBL" id="JAQOUE010000001">
    <property type="protein sequence ID" value="MDT7041112.1"/>
    <property type="molecule type" value="Genomic_DNA"/>
</dbReference>
<dbReference type="PANTHER" id="PTHR23077">
    <property type="entry name" value="AAA-FAMILY ATPASE"/>
    <property type="match status" value="1"/>
</dbReference>
<dbReference type="InterPro" id="IPR003960">
    <property type="entry name" value="ATPase_AAA_CS"/>
</dbReference>
<name>A0ABU3K3Y2_9BACT</name>
<sequence>MSDRKPSHIPEDTPPLREPPTKTDPLVLLDECLATLPEEAPQQKLLYKIRHQLLQEGVSQQEREAEIKKLHSVVEKLTAPANRIGTLIDKPAEGVARISVGGNEFYANIDPQLPSDDLEIGAQVLVNEAYALIGTLGFDRNGPIVKVKELLSDGRVRLDSEAGRPGQLIDLAFKLQDLPIKPGDEIRLDPTHRLGIERIENTQSSKHALDEIPDVTWEQIGGQQDAIDAIRRAIEYPLLHAKTFEAYQFTQPKGFLLYGPPGCGKTLIGKATAASLANIVAQHQVAEPKDSAKSQLPPITGGTFLHVKGPEVLNMWVGESERIIRDLFMQARERRKEGLLPFLFIDEAESILGTRRAVRSYNIANTLVPMFCAELDGVDSLQDVVVIVASNRPDLIDPAVLRPGRIDRKIKVQRPDRQEAQEILQIYLTPTLPLSEEFLAAHGQNADNACDALIQETIEQLFKKSDETRVLSIRLRNGKQETLYRRDLISGAILASLARRAKERAIERAINEQAHGLTLEDMLQSIDDEFREGEILPPDDSAEEWLKLLDHHPDQVIGVSSFRKGRRTEERINRAII</sequence>
<dbReference type="Gene3D" id="1.10.8.60">
    <property type="match status" value="1"/>
</dbReference>
<evidence type="ECO:0000256" key="4">
    <source>
        <dbReference type="SAM" id="MobiDB-lite"/>
    </source>
</evidence>
<organism evidence="6 7">
    <name type="scientific">Candidatus Nitronereus thalassa</name>
    <dbReference type="NCBI Taxonomy" id="3020898"/>
    <lineage>
        <taxon>Bacteria</taxon>
        <taxon>Pseudomonadati</taxon>
        <taxon>Nitrospirota</taxon>
        <taxon>Nitrospiria</taxon>
        <taxon>Nitrospirales</taxon>
        <taxon>Nitrospiraceae</taxon>
        <taxon>Candidatus Nitronereus</taxon>
    </lineage>
</organism>
<feature type="compositionally biased region" description="Basic and acidic residues" evidence="4">
    <location>
        <begin position="1"/>
        <end position="21"/>
    </location>
</feature>
<dbReference type="SMART" id="SM00382">
    <property type="entry name" value="AAA"/>
    <property type="match status" value="1"/>
</dbReference>
<protein>
    <submittedName>
        <fullName evidence="6">AAA family ATPase</fullName>
    </submittedName>
</protein>
<dbReference type="InterPro" id="IPR027417">
    <property type="entry name" value="P-loop_NTPase"/>
</dbReference>